<comment type="caution">
    <text evidence="1">The sequence shown here is derived from an EMBL/GenBank/DDBJ whole genome shotgun (WGS) entry which is preliminary data.</text>
</comment>
<sequence length="108" mass="12161">LIQIKELIGRGNGVQPAVIDRLHGVAALAESFTRARQKSKKIFPEFADALDREGVNLWNQSIFIKDDQEKRSLVAALRHAGFRLIEAGIESNPPLECMSPKSLFIYHY</sequence>
<reference evidence="1" key="1">
    <citation type="journal article" date="2020" name="Nat. Commun.">
        <title>Large-scale genome sequencing of mycorrhizal fungi provides insights into the early evolution of symbiotic traits.</title>
        <authorList>
            <person name="Miyauchi S."/>
            <person name="Kiss E."/>
            <person name="Kuo A."/>
            <person name="Drula E."/>
            <person name="Kohler A."/>
            <person name="Sanchez-Garcia M."/>
            <person name="Morin E."/>
            <person name="Andreopoulos B."/>
            <person name="Barry K.W."/>
            <person name="Bonito G."/>
            <person name="Buee M."/>
            <person name="Carver A."/>
            <person name="Chen C."/>
            <person name="Cichocki N."/>
            <person name="Clum A."/>
            <person name="Culley D."/>
            <person name="Crous P.W."/>
            <person name="Fauchery L."/>
            <person name="Girlanda M."/>
            <person name="Hayes R.D."/>
            <person name="Keri Z."/>
            <person name="LaButti K."/>
            <person name="Lipzen A."/>
            <person name="Lombard V."/>
            <person name="Magnuson J."/>
            <person name="Maillard F."/>
            <person name="Murat C."/>
            <person name="Nolan M."/>
            <person name="Ohm R.A."/>
            <person name="Pangilinan J."/>
            <person name="Pereira M.F."/>
            <person name="Perotto S."/>
            <person name="Peter M."/>
            <person name="Pfister S."/>
            <person name="Riley R."/>
            <person name="Sitrit Y."/>
            <person name="Stielow J.B."/>
            <person name="Szollosi G."/>
            <person name="Zifcakova L."/>
            <person name="Stursova M."/>
            <person name="Spatafora J.W."/>
            <person name="Tedersoo L."/>
            <person name="Vaario L.M."/>
            <person name="Yamada A."/>
            <person name="Yan M."/>
            <person name="Wang P."/>
            <person name="Xu J."/>
            <person name="Bruns T."/>
            <person name="Baldrian P."/>
            <person name="Vilgalys R."/>
            <person name="Dunand C."/>
            <person name="Henrissat B."/>
            <person name="Grigoriev I.V."/>
            <person name="Hibbett D."/>
            <person name="Nagy L.G."/>
            <person name="Martin F.M."/>
        </authorList>
    </citation>
    <scope>NUCLEOTIDE SEQUENCE</scope>
    <source>
        <strain evidence="1">UP504</strain>
    </source>
</reference>
<accession>A0A9P6ALE1</accession>
<organism evidence="1 2">
    <name type="scientific">Hydnum rufescens UP504</name>
    <dbReference type="NCBI Taxonomy" id="1448309"/>
    <lineage>
        <taxon>Eukaryota</taxon>
        <taxon>Fungi</taxon>
        <taxon>Dikarya</taxon>
        <taxon>Basidiomycota</taxon>
        <taxon>Agaricomycotina</taxon>
        <taxon>Agaricomycetes</taxon>
        <taxon>Cantharellales</taxon>
        <taxon>Hydnaceae</taxon>
        <taxon>Hydnum</taxon>
    </lineage>
</organism>
<dbReference type="Proteomes" id="UP000886523">
    <property type="component" value="Unassembled WGS sequence"/>
</dbReference>
<proteinExistence type="predicted"/>
<evidence type="ECO:0000313" key="1">
    <source>
        <dbReference type="EMBL" id="KAF9508010.1"/>
    </source>
</evidence>
<name>A0A9P6ALE1_9AGAM</name>
<evidence type="ECO:0000313" key="2">
    <source>
        <dbReference type="Proteomes" id="UP000886523"/>
    </source>
</evidence>
<dbReference type="OrthoDB" id="2798026at2759"/>
<dbReference type="AlphaFoldDB" id="A0A9P6ALE1"/>
<dbReference type="EMBL" id="MU129067">
    <property type="protein sequence ID" value="KAF9508010.1"/>
    <property type="molecule type" value="Genomic_DNA"/>
</dbReference>
<gene>
    <name evidence="1" type="ORF">BS47DRAFT_1303271</name>
</gene>
<keyword evidence="2" id="KW-1185">Reference proteome</keyword>
<protein>
    <submittedName>
        <fullName evidence="1">Uncharacterized protein</fullName>
    </submittedName>
</protein>
<feature type="non-terminal residue" evidence="1">
    <location>
        <position position="1"/>
    </location>
</feature>